<keyword evidence="3" id="KW-0808">Transferase</keyword>
<keyword evidence="11" id="KW-0472">Membrane</keyword>
<dbReference type="PANTHER" id="PTHR27002:SF1073">
    <property type="entry name" value="CYSTEINE-RICH RECEPTOR-LIKE PROTEIN KINASE 29"/>
    <property type="match status" value="1"/>
</dbReference>
<dbReference type="InterPro" id="IPR001245">
    <property type="entry name" value="Ser-Thr/Tyr_kinase_cat_dom"/>
</dbReference>
<dbReference type="FunFam" id="3.30.430.20:FF:000002">
    <property type="entry name" value="Cysteine-rich receptor-like protein kinase 10"/>
    <property type="match status" value="1"/>
</dbReference>
<dbReference type="Proteomes" id="UP000008827">
    <property type="component" value="Chromosome 20"/>
</dbReference>
<dbReference type="Pfam" id="PF01657">
    <property type="entry name" value="Stress-antifung"/>
    <property type="match status" value="1"/>
</dbReference>
<dbReference type="GO" id="GO:0004674">
    <property type="term" value="F:protein serine/threonine kinase activity"/>
    <property type="evidence" value="ECO:0007669"/>
    <property type="project" value="UniProtKB-KW"/>
</dbReference>
<accession>A0A0R0EMZ6</accession>
<keyword evidence="17" id="KW-1185">Reference proteome</keyword>
<proteinExistence type="predicted"/>
<organism evidence="15">
    <name type="scientific">Glycine max</name>
    <name type="common">Soybean</name>
    <name type="synonym">Glycine hispida</name>
    <dbReference type="NCBI Taxonomy" id="3847"/>
    <lineage>
        <taxon>Eukaryota</taxon>
        <taxon>Viridiplantae</taxon>
        <taxon>Streptophyta</taxon>
        <taxon>Embryophyta</taxon>
        <taxon>Tracheophyta</taxon>
        <taxon>Spermatophyta</taxon>
        <taxon>Magnoliopsida</taxon>
        <taxon>eudicotyledons</taxon>
        <taxon>Gunneridae</taxon>
        <taxon>Pentapetalae</taxon>
        <taxon>rosids</taxon>
        <taxon>fabids</taxon>
        <taxon>Fabales</taxon>
        <taxon>Fabaceae</taxon>
        <taxon>Papilionoideae</taxon>
        <taxon>50 kb inversion clade</taxon>
        <taxon>NPAAA clade</taxon>
        <taxon>indigoferoid/millettioid clade</taxon>
        <taxon>Phaseoleae</taxon>
        <taxon>Glycine</taxon>
        <taxon>Glycine subgen. Soja</taxon>
    </lineage>
</organism>
<dbReference type="PANTHER" id="PTHR27002">
    <property type="entry name" value="RECEPTOR-LIKE SERINE/THREONINE-PROTEIN KINASE SD1-8"/>
    <property type="match status" value="1"/>
</dbReference>
<evidence type="ECO:0000256" key="4">
    <source>
        <dbReference type="ARBA" id="ARBA00022692"/>
    </source>
</evidence>
<evidence type="ECO:0000256" key="6">
    <source>
        <dbReference type="ARBA" id="ARBA00022737"/>
    </source>
</evidence>
<evidence type="ECO:0000256" key="2">
    <source>
        <dbReference type="ARBA" id="ARBA00022527"/>
    </source>
</evidence>
<evidence type="ECO:0000259" key="13">
    <source>
        <dbReference type="PROSITE" id="PS50011"/>
    </source>
</evidence>
<dbReference type="EMBL" id="CM000853">
    <property type="protein sequence ID" value="KRG91172.1"/>
    <property type="molecule type" value="Genomic_DNA"/>
</dbReference>
<evidence type="ECO:0000256" key="7">
    <source>
        <dbReference type="ARBA" id="ARBA00022741"/>
    </source>
</evidence>
<gene>
    <name evidence="15" type="ORF">GLYMA_20G138200</name>
</gene>
<dbReference type="GO" id="GO:0005524">
    <property type="term" value="F:ATP binding"/>
    <property type="evidence" value="ECO:0007669"/>
    <property type="project" value="UniProtKB-KW"/>
</dbReference>
<dbReference type="PROSITE" id="PS51473">
    <property type="entry name" value="GNK2"/>
    <property type="match status" value="1"/>
</dbReference>
<evidence type="ECO:0000313" key="17">
    <source>
        <dbReference type="Proteomes" id="UP000008827"/>
    </source>
</evidence>
<evidence type="ECO:0000256" key="5">
    <source>
        <dbReference type="ARBA" id="ARBA00022729"/>
    </source>
</evidence>
<keyword evidence="7" id="KW-0547">Nucleotide-binding</keyword>
<reference evidence="16" key="2">
    <citation type="submission" date="2018-02" db="UniProtKB">
        <authorList>
            <consortium name="EnsemblPlants"/>
        </authorList>
    </citation>
    <scope>IDENTIFICATION</scope>
    <source>
        <strain evidence="16">Williams 82</strain>
    </source>
</reference>
<keyword evidence="8" id="KW-0418">Kinase</keyword>
<evidence type="ECO:0000313" key="15">
    <source>
        <dbReference type="EMBL" id="KRG91172.1"/>
    </source>
</evidence>
<dbReference type="FunFam" id="1.10.510.10:FF:001710">
    <property type="entry name" value="Os07g0555700 protein"/>
    <property type="match status" value="1"/>
</dbReference>
<dbReference type="EnsemblPlants" id="KRG91172">
    <property type="protein sequence ID" value="KRG91172"/>
    <property type="gene ID" value="GLYMA_20G138200"/>
</dbReference>
<keyword evidence="12" id="KW-0675">Receptor</keyword>
<dbReference type="InterPro" id="IPR038408">
    <property type="entry name" value="GNK2_sf"/>
</dbReference>
<comment type="subcellular location">
    <subcellularLocation>
        <location evidence="1">Membrane</location>
        <topology evidence="1">Single-pass membrane protein</topology>
    </subcellularLocation>
</comment>
<name>A0A0R0EMZ6_SOYBN</name>
<dbReference type="GO" id="GO:0016020">
    <property type="term" value="C:membrane"/>
    <property type="evidence" value="ECO:0007669"/>
    <property type="project" value="UniProtKB-SubCell"/>
</dbReference>
<keyword evidence="9" id="KW-0067">ATP-binding</keyword>
<evidence type="ECO:0000256" key="11">
    <source>
        <dbReference type="ARBA" id="ARBA00023136"/>
    </source>
</evidence>
<keyword evidence="5" id="KW-0732">Signal</keyword>
<evidence type="ECO:0000256" key="10">
    <source>
        <dbReference type="ARBA" id="ARBA00022989"/>
    </source>
</evidence>
<dbReference type="PaxDb" id="3847-GLYMA20G27525.1"/>
<reference evidence="15 16" key="1">
    <citation type="journal article" date="2010" name="Nature">
        <title>Genome sequence of the palaeopolyploid soybean.</title>
        <authorList>
            <person name="Schmutz J."/>
            <person name="Cannon S.B."/>
            <person name="Schlueter J."/>
            <person name="Ma J."/>
            <person name="Mitros T."/>
            <person name="Nelson W."/>
            <person name="Hyten D.L."/>
            <person name="Song Q."/>
            <person name="Thelen J.J."/>
            <person name="Cheng J."/>
            <person name="Xu D."/>
            <person name="Hellsten U."/>
            <person name="May G.D."/>
            <person name="Yu Y."/>
            <person name="Sakurai T."/>
            <person name="Umezawa T."/>
            <person name="Bhattacharyya M.K."/>
            <person name="Sandhu D."/>
            <person name="Valliyodan B."/>
            <person name="Lindquist E."/>
            <person name="Peto M."/>
            <person name="Grant D."/>
            <person name="Shu S."/>
            <person name="Goodstein D."/>
            <person name="Barry K."/>
            <person name="Futrell-Griggs M."/>
            <person name="Abernathy B."/>
            <person name="Du J."/>
            <person name="Tian Z."/>
            <person name="Zhu L."/>
            <person name="Gill N."/>
            <person name="Joshi T."/>
            <person name="Libault M."/>
            <person name="Sethuraman A."/>
            <person name="Zhang X.-C."/>
            <person name="Shinozaki K."/>
            <person name="Nguyen H.T."/>
            <person name="Wing R.A."/>
            <person name="Cregan P."/>
            <person name="Specht J."/>
            <person name="Grimwood J."/>
            <person name="Rokhsar D."/>
            <person name="Stacey G."/>
            <person name="Shoemaker R.C."/>
            <person name="Jackson S.A."/>
        </authorList>
    </citation>
    <scope>NUCLEOTIDE SEQUENCE</scope>
    <source>
        <strain evidence="16">cv. Williams 82</strain>
        <tissue evidence="15">Callus</tissue>
    </source>
</reference>
<keyword evidence="10" id="KW-1133">Transmembrane helix</keyword>
<keyword evidence="6" id="KW-0677">Repeat</keyword>
<keyword evidence="2" id="KW-0723">Serine/threonine-protein kinase</keyword>
<dbReference type="Gene3D" id="1.10.510.10">
    <property type="entry name" value="Transferase(Phosphotransferase) domain 1"/>
    <property type="match status" value="1"/>
</dbReference>
<evidence type="ECO:0000256" key="12">
    <source>
        <dbReference type="ARBA" id="ARBA00023170"/>
    </source>
</evidence>
<evidence type="ECO:0000256" key="1">
    <source>
        <dbReference type="ARBA" id="ARBA00004167"/>
    </source>
</evidence>
<dbReference type="InterPro" id="IPR002902">
    <property type="entry name" value="GNK2"/>
</dbReference>
<evidence type="ECO:0000259" key="14">
    <source>
        <dbReference type="PROSITE" id="PS51473"/>
    </source>
</evidence>
<feature type="domain" description="Protein kinase" evidence="13">
    <location>
        <begin position="1"/>
        <end position="138"/>
    </location>
</feature>
<dbReference type="SUPFAM" id="SSF56112">
    <property type="entry name" value="Protein kinase-like (PK-like)"/>
    <property type="match status" value="1"/>
</dbReference>
<protein>
    <submittedName>
        <fullName evidence="15 16">Uncharacterized protein</fullName>
    </submittedName>
</protein>
<dbReference type="Gramene" id="KRG91172">
    <property type="protein sequence ID" value="KRG91172"/>
    <property type="gene ID" value="GLYMA_20G138200"/>
</dbReference>
<dbReference type="AlphaFoldDB" id="A0A0R0EMZ6"/>
<dbReference type="Gene3D" id="3.30.430.20">
    <property type="entry name" value="Gnk2 domain, C-X8-C-X2-C motif"/>
    <property type="match status" value="1"/>
</dbReference>
<evidence type="ECO:0000256" key="8">
    <source>
        <dbReference type="ARBA" id="ARBA00022777"/>
    </source>
</evidence>
<feature type="domain" description="Gnk2-homologous" evidence="14">
    <location>
        <begin position="188"/>
        <end position="295"/>
    </location>
</feature>
<dbReference type="CDD" id="cd23509">
    <property type="entry name" value="Gnk2-like"/>
    <property type="match status" value="1"/>
</dbReference>
<evidence type="ECO:0000313" key="16">
    <source>
        <dbReference type="EnsemblPlants" id="KRG91172"/>
    </source>
</evidence>
<evidence type="ECO:0000256" key="9">
    <source>
        <dbReference type="ARBA" id="ARBA00022840"/>
    </source>
</evidence>
<dbReference type="InterPro" id="IPR011009">
    <property type="entry name" value="Kinase-like_dom_sf"/>
</dbReference>
<dbReference type="PROSITE" id="PS50011">
    <property type="entry name" value="PROTEIN_KINASE_DOM"/>
    <property type="match status" value="1"/>
</dbReference>
<evidence type="ECO:0000256" key="3">
    <source>
        <dbReference type="ARBA" id="ARBA00022679"/>
    </source>
</evidence>
<keyword evidence="4" id="KW-0812">Transmembrane</keyword>
<dbReference type="InterPro" id="IPR000719">
    <property type="entry name" value="Prot_kinase_dom"/>
</dbReference>
<dbReference type="Pfam" id="PF07714">
    <property type="entry name" value="PK_Tyr_Ser-Thr"/>
    <property type="match status" value="1"/>
</dbReference>
<reference evidence="15" key="3">
    <citation type="submission" date="2018-07" db="EMBL/GenBank/DDBJ databases">
        <title>WGS assembly of Glycine max.</title>
        <authorList>
            <person name="Schmutz J."/>
            <person name="Cannon S."/>
            <person name="Schlueter J."/>
            <person name="Ma J."/>
            <person name="Mitros T."/>
            <person name="Nelson W."/>
            <person name="Hyten D."/>
            <person name="Song Q."/>
            <person name="Thelen J."/>
            <person name="Cheng J."/>
            <person name="Xu D."/>
            <person name="Hellsten U."/>
            <person name="May G."/>
            <person name="Yu Y."/>
            <person name="Sakurai T."/>
            <person name="Umezawa T."/>
            <person name="Bhattacharyya M."/>
            <person name="Sandhu D."/>
            <person name="Valliyodan B."/>
            <person name="Lindquist E."/>
            <person name="Peto M."/>
            <person name="Grant D."/>
            <person name="Shu S."/>
            <person name="Goodstein D."/>
            <person name="Barry K."/>
            <person name="Futrell-Griggs M."/>
            <person name="Abernathy B."/>
            <person name="Du J."/>
            <person name="Tian Z."/>
            <person name="Zhu L."/>
            <person name="Gill N."/>
            <person name="Joshi T."/>
            <person name="Libault M."/>
            <person name="Sethuraman A."/>
            <person name="Zhang X."/>
            <person name="Shinozaki K."/>
            <person name="Nguyen H."/>
            <person name="Wing R."/>
            <person name="Cregan P."/>
            <person name="Specht J."/>
            <person name="Grimwood J."/>
            <person name="Rokhsar D."/>
            <person name="Stacey G."/>
            <person name="Shoemaker R."/>
            <person name="Jackson S."/>
        </authorList>
    </citation>
    <scope>NUCLEOTIDE SEQUENCE</scope>
    <source>
        <tissue evidence="15">Callus</tissue>
    </source>
</reference>
<dbReference type="InParanoid" id="A0A0R0EMZ6"/>
<sequence length="309" mass="33615">MNPKIADFGMARLVLVDQTQANTNRIVGTYGYMAPEYAMHGQFSMKSDVFSFGVLVLEIISGQKNSGIRHGENVEDLLSFAWRNWREGTAVKIVDPSLNNNSRNEMLRCIHIGLLCVQENLADRPTMTTIMLMLNSYSLSLPIPSEPAFYVSSRTGSISATQSWGNTQLGGTTSACCATCSIFGLMETSPLFYMSEITNATNMDQFNQVLGNLMRNLTGIAASGDSRRKYAAANATAPNSQTIYGAVQCTPDLSGQDCNSCVVEAFSRITTCCVGKISGRVAAPSCNIRYENFRFYDEPTTADAPAPAM</sequence>